<dbReference type="NCBIfam" id="NF041559">
    <property type="entry name" value="BTH_I2691_fam"/>
    <property type="match status" value="1"/>
</dbReference>
<dbReference type="CDD" id="cd20707">
    <property type="entry name" value="MIX_III"/>
    <property type="match status" value="1"/>
</dbReference>
<feature type="transmembrane region" description="Helical" evidence="1">
    <location>
        <begin position="794"/>
        <end position="812"/>
    </location>
</feature>
<dbReference type="InterPro" id="IPR046864">
    <property type="entry name" value="VasX_N"/>
</dbReference>
<dbReference type="Pfam" id="PF20249">
    <property type="entry name" value="VasX_N"/>
    <property type="match status" value="1"/>
</dbReference>
<evidence type="ECO:0000313" key="3">
    <source>
        <dbReference type="EMBL" id="OMG82913.1"/>
    </source>
</evidence>
<dbReference type="RefSeq" id="WP_076413961.1">
    <property type="nucleotide sequence ID" value="NZ_AP028040.1"/>
</dbReference>
<keyword evidence="1" id="KW-1133">Transmembrane helix</keyword>
<feature type="domain" description="Toxin VasX N-terminal region" evidence="2">
    <location>
        <begin position="5"/>
        <end position="163"/>
    </location>
</feature>
<feature type="transmembrane region" description="Helical" evidence="1">
    <location>
        <begin position="760"/>
        <end position="782"/>
    </location>
</feature>
<proteinExistence type="predicted"/>
<dbReference type="OrthoDB" id="8664525at2"/>
<name>A0A1R1JQ20_ALCXX</name>
<sequence>MTKGCDVCRASGLPILPTRYAVVPASFQQAELGTFSGERVVDVKLDAARYKYAVRTLRHGFLYIFYEKGPQGANYWEVYSVTADGMLWRCDDTDSARLEPSMKCANQGHNPLRMHYIVIEKPEQCGTVWLAFSEHKWSRQTLARYASAEHRKSRMQAIEPAVWAQGHCEAKNHQSILAVESNFKRILEYGDHQFSTLTGEPPALPYAGFDRVRTLSQIDGSYDEATLNEQFTRTPWYPRNRQVGDRKDLVLQQLLAQMLDKCGDPSMGVSYWPMALALWDAIGITDELNGYCNDALGKIALYGDERALEVTAASNIAGARTALENKADEAATRTVEAVQMGQRGGFRHYEVMRRNQVLNDNVPSMEGKQALAALENDHSNRVVSDAEYRSRRGTLLDKYVPAARRAQAERDFNAFDAEVAQADQTRAQNLENYRKDRVKQAWERYNDNVDWDKLSLFKKNYESFQETATSLANLRTGELVKWLEWDLLFDTLEDYSEEVEDDGHEFIEVVGDLTEGVSGSQTGRAYLKTLVETRRDAGDRKSLFWRAIAANQKELKPAVSNAVEEAAKSRDTPLPTGMAIIERVLSNLKTFSGYYKRAVSLVGETKVEKLGPLPRAMKNAGIDKLMMTVGETAFRWLGMNRLGDFVGEKIIQNIFLMSTGISDADALALVREQARLDGVARDVALRRLRTARTFLEANEAIANEPSHKVLRDMWGKMRPATGRNGAATMRITVVVGLIELWNFRKLISATDKTTKTYAQLVASGATLSAAIIDIAVVPYQLAGKKAFGFQKWKLMGGALGSIASFIGASLDLSEAADRREKKQYALVALLFVKAGLGFVATGAAVISAIATSAPLLKIVGRRLGLRVMVVAVDGIASRVAIASVARVLGLLVGWEIAVVLIAVQLLVWYFTPDALEEWCETSAFGRRTFGIPQDDPKKQEEAFLAALADVM</sequence>
<accession>A0A1R1JQ20</accession>
<feature type="transmembrane region" description="Helical" evidence="1">
    <location>
        <begin position="863"/>
        <end position="881"/>
    </location>
</feature>
<evidence type="ECO:0000256" key="1">
    <source>
        <dbReference type="SAM" id="Phobius"/>
    </source>
</evidence>
<keyword evidence="1" id="KW-0812">Transmembrane</keyword>
<dbReference type="EMBL" id="MJMN01000025">
    <property type="protein sequence ID" value="OMG82913.1"/>
    <property type="molecule type" value="Genomic_DNA"/>
</dbReference>
<evidence type="ECO:0000313" key="4">
    <source>
        <dbReference type="Proteomes" id="UP000187251"/>
    </source>
</evidence>
<dbReference type="AlphaFoldDB" id="A0A1R1JQ20"/>
<keyword evidence="1" id="KW-0472">Membrane</keyword>
<organism evidence="3 4">
    <name type="scientific">Alcaligenes xylosoxydans xylosoxydans</name>
    <name type="common">Achromobacter xylosoxidans</name>
    <dbReference type="NCBI Taxonomy" id="85698"/>
    <lineage>
        <taxon>Bacteria</taxon>
        <taxon>Pseudomonadati</taxon>
        <taxon>Pseudomonadota</taxon>
        <taxon>Betaproteobacteria</taxon>
        <taxon>Burkholderiales</taxon>
        <taxon>Alcaligenaceae</taxon>
        <taxon>Achromobacter</taxon>
    </lineage>
</organism>
<evidence type="ECO:0000259" key="2">
    <source>
        <dbReference type="Pfam" id="PF20249"/>
    </source>
</evidence>
<dbReference type="InterPro" id="IPR048126">
    <property type="entry name" value="Toxin_VasX"/>
</dbReference>
<dbReference type="Proteomes" id="UP000187251">
    <property type="component" value="Unassembled WGS sequence"/>
</dbReference>
<protein>
    <recommendedName>
        <fullName evidence="2">Toxin VasX N-terminal region domain-containing protein</fullName>
    </recommendedName>
</protein>
<feature type="transmembrane region" description="Helical" evidence="1">
    <location>
        <begin position="824"/>
        <end position="851"/>
    </location>
</feature>
<comment type="caution">
    <text evidence="3">The sequence shown here is derived from an EMBL/GenBank/DDBJ whole genome shotgun (WGS) entry which is preliminary data.</text>
</comment>
<feature type="transmembrane region" description="Helical" evidence="1">
    <location>
        <begin position="887"/>
        <end position="910"/>
    </location>
</feature>
<gene>
    <name evidence="3" type="ORF">BIZ92_30110</name>
</gene>
<reference evidence="3 4" key="1">
    <citation type="submission" date="2016-09" db="EMBL/GenBank/DDBJ databases">
        <title>Phylogenomics of Achromobacter.</title>
        <authorList>
            <person name="Jeukens J."/>
            <person name="Freschi L."/>
            <person name="Vincent A.T."/>
            <person name="Emond-Rheault J.-G."/>
            <person name="Kukavica-Ibrulj I."/>
            <person name="Charette S.J."/>
            <person name="Levesque R.C."/>
        </authorList>
    </citation>
    <scope>NUCLEOTIDE SEQUENCE [LARGE SCALE GENOMIC DNA]</scope>
    <source>
        <strain evidence="3 4">AUS488</strain>
    </source>
</reference>